<dbReference type="InterPro" id="IPR037069">
    <property type="entry name" value="AcylCoA_DH/ox_N_sf"/>
</dbReference>
<gene>
    <name evidence="11" type="ORF">QOZ94_002714</name>
</gene>
<keyword evidence="5 7" id="KW-0274">FAD</keyword>
<evidence type="ECO:0000256" key="2">
    <source>
        <dbReference type="ARBA" id="ARBA00009347"/>
    </source>
</evidence>
<evidence type="ECO:0000313" key="11">
    <source>
        <dbReference type="EMBL" id="MDQ0505914.1"/>
    </source>
</evidence>
<feature type="domain" description="Acyl-CoA dehydrogenase/oxidase N-terminal" evidence="10">
    <location>
        <begin position="6"/>
        <end position="125"/>
    </location>
</feature>
<dbReference type="Proteomes" id="UP001241747">
    <property type="component" value="Unassembled WGS sequence"/>
</dbReference>
<comment type="similarity">
    <text evidence="2 7">Belongs to the acyl-CoA dehydrogenase family.</text>
</comment>
<dbReference type="Pfam" id="PF02771">
    <property type="entry name" value="Acyl-CoA_dh_N"/>
    <property type="match status" value="1"/>
</dbReference>
<dbReference type="Pfam" id="PF02770">
    <property type="entry name" value="Acyl-CoA_dh_M"/>
    <property type="match status" value="1"/>
</dbReference>
<keyword evidence="12" id="KW-1185">Reference proteome</keyword>
<dbReference type="PANTHER" id="PTHR48083">
    <property type="entry name" value="MEDIUM-CHAIN SPECIFIC ACYL-COA DEHYDROGENASE, MITOCHONDRIAL-RELATED"/>
    <property type="match status" value="1"/>
</dbReference>
<evidence type="ECO:0000259" key="9">
    <source>
        <dbReference type="Pfam" id="PF02770"/>
    </source>
</evidence>
<dbReference type="Pfam" id="PF00441">
    <property type="entry name" value="Acyl-CoA_dh_1"/>
    <property type="match status" value="1"/>
</dbReference>
<dbReference type="EC" id="1.3.8.7" evidence="11"/>
<dbReference type="GO" id="GO:0070991">
    <property type="term" value="F:medium-chain fatty acyl-CoA dehydrogenase activity"/>
    <property type="evidence" value="ECO:0007669"/>
    <property type="project" value="UniProtKB-EC"/>
</dbReference>
<dbReference type="EMBL" id="JAUSVY010000005">
    <property type="protein sequence ID" value="MDQ0505914.1"/>
    <property type="molecule type" value="Genomic_DNA"/>
</dbReference>
<sequence>MDFAISPELEALRARIADFVAAEILPHEGDPQAYDAHENIRADLLAALRAKARAAGLWCLQLKRESGGLGVGRVGMAVCYPQMNRSIFGPVVFNSAAPDDGNMMMFEAVGTPDQKARWLAPIVAGRVRSAFAMTEPHPGGGSDPGMMLTRAEAQPNGAYRLYGRKWFITGAEEAAHFTVIARMSDDPRTGLTAFAFHRDAPGWRILRRIPIMGPEEHGGHCELEFDGLEIPPQDILLGVGRGLKVTQIRLGPARLTHCMRWLGLAARCVEIARDYAAERHGFGVRLADRESVQLMLGRLAMEIEIGHLLVMKAAWELDRGGLARKEVSMAKIQAANTLHKAADTAIQINGARGYSKDTVLEWVYRYARQARLVDGADEVHQMVLNRFLDKEQGDFWRWPVAGGVA</sequence>
<feature type="domain" description="Acyl-CoA oxidase/dehydrogenase middle" evidence="9">
    <location>
        <begin position="130"/>
        <end position="226"/>
    </location>
</feature>
<dbReference type="Gene3D" id="2.40.110.10">
    <property type="entry name" value="Butyryl-CoA Dehydrogenase, subunit A, domain 2"/>
    <property type="match status" value="1"/>
</dbReference>
<feature type="domain" description="Acyl-CoA dehydrogenase/oxidase C-terminal" evidence="8">
    <location>
        <begin position="240"/>
        <end position="386"/>
    </location>
</feature>
<dbReference type="InterPro" id="IPR050741">
    <property type="entry name" value="Acyl-CoA_dehydrogenase"/>
</dbReference>
<evidence type="ECO:0000256" key="3">
    <source>
        <dbReference type="ARBA" id="ARBA00011738"/>
    </source>
</evidence>
<keyword evidence="6 7" id="KW-0560">Oxidoreductase</keyword>
<name>A0ABU0LFI8_XANAG</name>
<accession>A0ABU0LFI8</accession>
<dbReference type="InterPro" id="IPR013786">
    <property type="entry name" value="AcylCoA_DH/ox_N"/>
</dbReference>
<reference evidence="11 12" key="1">
    <citation type="submission" date="2023-07" db="EMBL/GenBank/DDBJ databases">
        <title>Genomic Encyclopedia of Type Strains, Phase IV (KMG-IV): sequencing the most valuable type-strain genomes for metagenomic binning, comparative biology and taxonomic classification.</title>
        <authorList>
            <person name="Goeker M."/>
        </authorList>
    </citation>
    <scope>NUCLEOTIDE SEQUENCE [LARGE SCALE GENOMIC DNA]</scope>
    <source>
        <strain evidence="11 12">DSM 3770</strain>
    </source>
</reference>
<dbReference type="RefSeq" id="WP_237347305.1">
    <property type="nucleotide sequence ID" value="NZ_JABWGX010000032.1"/>
</dbReference>
<evidence type="ECO:0000259" key="8">
    <source>
        <dbReference type="Pfam" id="PF00441"/>
    </source>
</evidence>
<organism evidence="11 12">
    <name type="scientific">Xanthobacter agilis</name>
    <dbReference type="NCBI Taxonomy" id="47492"/>
    <lineage>
        <taxon>Bacteria</taxon>
        <taxon>Pseudomonadati</taxon>
        <taxon>Pseudomonadota</taxon>
        <taxon>Alphaproteobacteria</taxon>
        <taxon>Hyphomicrobiales</taxon>
        <taxon>Xanthobacteraceae</taxon>
        <taxon>Xanthobacter</taxon>
    </lineage>
</organism>
<evidence type="ECO:0000256" key="1">
    <source>
        <dbReference type="ARBA" id="ARBA00001974"/>
    </source>
</evidence>
<dbReference type="InterPro" id="IPR006091">
    <property type="entry name" value="Acyl-CoA_Oxase/DH_mid-dom"/>
</dbReference>
<dbReference type="SUPFAM" id="SSF47203">
    <property type="entry name" value="Acyl-CoA dehydrogenase C-terminal domain-like"/>
    <property type="match status" value="1"/>
</dbReference>
<comment type="subunit">
    <text evidence="3">Homodimer.</text>
</comment>
<evidence type="ECO:0000256" key="5">
    <source>
        <dbReference type="ARBA" id="ARBA00022827"/>
    </source>
</evidence>
<evidence type="ECO:0000259" key="10">
    <source>
        <dbReference type="Pfam" id="PF02771"/>
    </source>
</evidence>
<dbReference type="InterPro" id="IPR009100">
    <property type="entry name" value="AcylCoA_DH/oxidase_NM_dom_sf"/>
</dbReference>
<proteinExistence type="inferred from homology"/>
<protein>
    <submittedName>
        <fullName evidence="11">Acyl-CoA dehydrogenase</fullName>
        <ecNumber evidence="11">1.3.8.7</ecNumber>
    </submittedName>
</protein>
<evidence type="ECO:0000256" key="4">
    <source>
        <dbReference type="ARBA" id="ARBA00022630"/>
    </source>
</evidence>
<dbReference type="PANTHER" id="PTHR48083:SF13">
    <property type="entry name" value="ACYL-COA DEHYDROGENASE FAMILY MEMBER 11"/>
    <property type="match status" value="1"/>
</dbReference>
<evidence type="ECO:0000256" key="6">
    <source>
        <dbReference type="ARBA" id="ARBA00023002"/>
    </source>
</evidence>
<keyword evidence="4 7" id="KW-0285">Flavoprotein</keyword>
<comment type="cofactor">
    <cofactor evidence="1 7">
        <name>FAD</name>
        <dbReference type="ChEBI" id="CHEBI:57692"/>
    </cofactor>
</comment>
<comment type="caution">
    <text evidence="11">The sequence shown here is derived from an EMBL/GenBank/DDBJ whole genome shotgun (WGS) entry which is preliminary data.</text>
</comment>
<dbReference type="SUPFAM" id="SSF56645">
    <property type="entry name" value="Acyl-CoA dehydrogenase NM domain-like"/>
    <property type="match status" value="1"/>
</dbReference>
<evidence type="ECO:0000256" key="7">
    <source>
        <dbReference type="RuleBase" id="RU362125"/>
    </source>
</evidence>
<evidence type="ECO:0000313" key="12">
    <source>
        <dbReference type="Proteomes" id="UP001241747"/>
    </source>
</evidence>
<dbReference type="Gene3D" id="1.20.140.10">
    <property type="entry name" value="Butyryl-CoA Dehydrogenase, subunit A, domain 3"/>
    <property type="match status" value="1"/>
</dbReference>
<dbReference type="InterPro" id="IPR009075">
    <property type="entry name" value="AcylCo_DH/oxidase_C"/>
</dbReference>
<dbReference type="InterPro" id="IPR036250">
    <property type="entry name" value="AcylCo_DH-like_C"/>
</dbReference>
<dbReference type="Gene3D" id="1.10.540.10">
    <property type="entry name" value="Acyl-CoA dehydrogenase/oxidase, N-terminal domain"/>
    <property type="match status" value="1"/>
</dbReference>
<dbReference type="InterPro" id="IPR046373">
    <property type="entry name" value="Acyl-CoA_Oxase/DH_mid-dom_sf"/>
</dbReference>